<evidence type="ECO:0000313" key="1">
    <source>
        <dbReference type="EMBL" id="MBN9643763.1"/>
    </source>
</evidence>
<accession>A0A939IX70</accession>
<name>A0A939IX70_9CORY</name>
<reference evidence="1" key="1">
    <citation type="submission" date="2021-03" db="EMBL/GenBank/DDBJ databases">
        <authorList>
            <person name="Sun Q."/>
        </authorList>
    </citation>
    <scope>NUCLEOTIDE SEQUENCE</scope>
    <source>
        <strain evidence="1">CCM 8862</strain>
    </source>
</reference>
<organism evidence="1 2">
    <name type="scientific">Corynebacterium mendelii</name>
    <dbReference type="NCBI Taxonomy" id="2765362"/>
    <lineage>
        <taxon>Bacteria</taxon>
        <taxon>Bacillati</taxon>
        <taxon>Actinomycetota</taxon>
        <taxon>Actinomycetes</taxon>
        <taxon>Mycobacteriales</taxon>
        <taxon>Corynebacteriaceae</taxon>
        <taxon>Corynebacterium</taxon>
    </lineage>
</organism>
<sequence>MADNTTTLTGGITRSIARLLPRGWHVETYHPPCRTITGKQSEIDLLLIGPGGRTIAFDVFFDDGTCTPEQLMEDLSFFLRDTFRPVVVVADNLADGIVHMLDREEINYVDTTGRVSITCGSPLVVLRAGTGACHKIP</sequence>
<keyword evidence="2" id="KW-1185">Reference proteome</keyword>
<gene>
    <name evidence="1" type="ORF">JZY06_03870</name>
</gene>
<dbReference type="EMBL" id="JAFLEQ010000008">
    <property type="protein sequence ID" value="MBN9643763.1"/>
    <property type="molecule type" value="Genomic_DNA"/>
</dbReference>
<evidence type="ECO:0000313" key="2">
    <source>
        <dbReference type="Proteomes" id="UP000664332"/>
    </source>
</evidence>
<dbReference type="RefSeq" id="WP_207118496.1">
    <property type="nucleotide sequence ID" value="NZ_JAFLEQ010000008.1"/>
</dbReference>
<proteinExistence type="predicted"/>
<dbReference type="Proteomes" id="UP000664332">
    <property type="component" value="Unassembled WGS sequence"/>
</dbReference>
<comment type="caution">
    <text evidence="1">The sequence shown here is derived from an EMBL/GenBank/DDBJ whole genome shotgun (WGS) entry which is preliminary data.</text>
</comment>
<protein>
    <submittedName>
        <fullName evidence="1">Uncharacterized protein</fullName>
    </submittedName>
</protein>
<dbReference type="AlphaFoldDB" id="A0A939IX70"/>